<keyword evidence="3" id="KW-1185">Reference proteome</keyword>
<name>A0A9D4NCS1_DREPO</name>
<comment type="caution">
    <text evidence="2">The sequence shown here is derived from an EMBL/GenBank/DDBJ whole genome shotgun (WGS) entry which is preliminary data.</text>
</comment>
<evidence type="ECO:0000313" key="2">
    <source>
        <dbReference type="EMBL" id="KAH3890892.1"/>
    </source>
</evidence>
<feature type="compositionally biased region" description="Basic residues" evidence="1">
    <location>
        <begin position="58"/>
        <end position="67"/>
    </location>
</feature>
<gene>
    <name evidence="2" type="ORF">DPMN_014982</name>
</gene>
<feature type="region of interest" description="Disordered" evidence="1">
    <location>
        <begin position="49"/>
        <end position="76"/>
    </location>
</feature>
<organism evidence="2 3">
    <name type="scientific">Dreissena polymorpha</name>
    <name type="common">Zebra mussel</name>
    <name type="synonym">Mytilus polymorpha</name>
    <dbReference type="NCBI Taxonomy" id="45954"/>
    <lineage>
        <taxon>Eukaryota</taxon>
        <taxon>Metazoa</taxon>
        <taxon>Spiralia</taxon>
        <taxon>Lophotrochozoa</taxon>
        <taxon>Mollusca</taxon>
        <taxon>Bivalvia</taxon>
        <taxon>Autobranchia</taxon>
        <taxon>Heteroconchia</taxon>
        <taxon>Euheterodonta</taxon>
        <taxon>Imparidentia</taxon>
        <taxon>Neoheterodontei</taxon>
        <taxon>Myida</taxon>
        <taxon>Dreissenoidea</taxon>
        <taxon>Dreissenidae</taxon>
        <taxon>Dreissena</taxon>
    </lineage>
</organism>
<accession>A0A9D4NCS1</accession>
<dbReference type="EMBL" id="JAIWYP010000001">
    <property type="protein sequence ID" value="KAH3890892.1"/>
    <property type="molecule type" value="Genomic_DNA"/>
</dbReference>
<evidence type="ECO:0000313" key="3">
    <source>
        <dbReference type="Proteomes" id="UP000828390"/>
    </source>
</evidence>
<protein>
    <submittedName>
        <fullName evidence="2">Uncharacterized protein</fullName>
    </submittedName>
</protein>
<sequence>MSNKSGNKGKHVNVPLLREEVNQPTLYKLCNMGQKGTATFTVQVRKAIEKQEDENSKPLRKRRRRIKPLSGTFDSV</sequence>
<dbReference type="AlphaFoldDB" id="A0A9D4NCS1"/>
<evidence type="ECO:0000256" key="1">
    <source>
        <dbReference type="SAM" id="MobiDB-lite"/>
    </source>
</evidence>
<reference evidence="2" key="1">
    <citation type="journal article" date="2019" name="bioRxiv">
        <title>The Genome of the Zebra Mussel, Dreissena polymorpha: A Resource for Invasive Species Research.</title>
        <authorList>
            <person name="McCartney M.A."/>
            <person name="Auch B."/>
            <person name="Kono T."/>
            <person name="Mallez S."/>
            <person name="Zhang Y."/>
            <person name="Obille A."/>
            <person name="Becker A."/>
            <person name="Abrahante J.E."/>
            <person name="Garbe J."/>
            <person name="Badalamenti J.P."/>
            <person name="Herman A."/>
            <person name="Mangelson H."/>
            <person name="Liachko I."/>
            <person name="Sullivan S."/>
            <person name="Sone E.D."/>
            <person name="Koren S."/>
            <person name="Silverstein K.A.T."/>
            <person name="Beckman K.B."/>
            <person name="Gohl D.M."/>
        </authorList>
    </citation>
    <scope>NUCLEOTIDE SEQUENCE</scope>
    <source>
        <strain evidence="2">Duluth1</strain>
        <tissue evidence="2">Whole animal</tissue>
    </source>
</reference>
<dbReference type="Proteomes" id="UP000828390">
    <property type="component" value="Unassembled WGS sequence"/>
</dbReference>
<reference evidence="2" key="2">
    <citation type="submission" date="2020-11" db="EMBL/GenBank/DDBJ databases">
        <authorList>
            <person name="McCartney M.A."/>
            <person name="Auch B."/>
            <person name="Kono T."/>
            <person name="Mallez S."/>
            <person name="Becker A."/>
            <person name="Gohl D.M."/>
            <person name="Silverstein K.A.T."/>
            <person name="Koren S."/>
            <person name="Bechman K.B."/>
            <person name="Herman A."/>
            <person name="Abrahante J.E."/>
            <person name="Garbe J."/>
        </authorList>
    </citation>
    <scope>NUCLEOTIDE SEQUENCE</scope>
    <source>
        <strain evidence="2">Duluth1</strain>
        <tissue evidence="2">Whole animal</tissue>
    </source>
</reference>
<proteinExistence type="predicted"/>